<dbReference type="InterPro" id="IPR043917">
    <property type="entry name" value="DUF5753"/>
</dbReference>
<organism evidence="2 3">
    <name type="scientific">Lentzea jiangxiensis</name>
    <dbReference type="NCBI Taxonomy" id="641025"/>
    <lineage>
        <taxon>Bacteria</taxon>
        <taxon>Bacillati</taxon>
        <taxon>Actinomycetota</taxon>
        <taxon>Actinomycetes</taxon>
        <taxon>Pseudonocardiales</taxon>
        <taxon>Pseudonocardiaceae</taxon>
        <taxon>Lentzea</taxon>
    </lineage>
</organism>
<gene>
    <name evidence="2" type="ORF">SAMN05421507_1237</name>
</gene>
<dbReference type="RefSeq" id="WP_090104073.1">
    <property type="nucleotide sequence ID" value="NZ_FNIX01000023.1"/>
</dbReference>
<dbReference type="Pfam" id="PF19054">
    <property type="entry name" value="DUF5753"/>
    <property type="match status" value="1"/>
</dbReference>
<accession>A0A1H0WTT3</accession>
<dbReference type="InterPro" id="IPR010982">
    <property type="entry name" value="Lambda_DNA-bd_dom_sf"/>
</dbReference>
<dbReference type="STRING" id="641025.SAMN05421507_1237"/>
<dbReference type="InterPro" id="IPR001387">
    <property type="entry name" value="Cro/C1-type_HTH"/>
</dbReference>
<protein>
    <submittedName>
        <fullName evidence="2">Helix-turn-helix domain-containing protein</fullName>
    </submittedName>
</protein>
<proteinExistence type="predicted"/>
<evidence type="ECO:0000313" key="3">
    <source>
        <dbReference type="Proteomes" id="UP000199691"/>
    </source>
</evidence>
<dbReference type="Pfam" id="PF13560">
    <property type="entry name" value="HTH_31"/>
    <property type="match status" value="1"/>
</dbReference>
<dbReference type="SUPFAM" id="SSF47413">
    <property type="entry name" value="lambda repressor-like DNA-binding domains"/>
    <property type="match status" value="1"/>
</dbReference>
<dbReference type="AlphaFoldDB" id="A0A1H0WTT3"/>
<dbReference type="Proteomes" id="UP000199691">
    <property type="component" value="Unassembled WGS sequence"/>
</dbReference>
<name>A0A1H0WTT3_9PSEU</name>
<dbReference type="CDD" id="cd00093">
    <property type="entry name" value="HTH_XRE"/>
    <property type="match status" value="1"/>
</dbReference>
<dbReference type="GO" id="GO:0003677">
    <property type="term" value="F:DNA binding"/>
    <property type="evidence" value="ECO:0007669"/>
    <property type="project" value="InterPro"/>
</dbReference>
<reference evidence="3" key="1">
    <citation type="submission" date="2016-10" db="EMBL/GenBank/DDBJ databases">
        <authorList>
            <person name="Varghese N."/>
            <person name="Submissions S."/>
        </authorList>
    </citation>
    <scope>NUCLEOTIDE SEQUENCE [LARGE SCALE GENOMIC DNA]</scope>
    <source>
        <strain evidence="3">CGMCC 4.6609</strain>
    </source>
</reference>
<evidence type="ECO:0000313" key="2">
    <source>
        <dbReference type="EMBL" id="SDP93999.1"/>
    </source>
</evidence>
<keyword evidence="3" id="KW-1185">Reference proteome</keyword>
<dbReference type="OrthoDB" id="3672921at2"/>
<evidence type="ECO:0000259" key="1">
    <source>
        <dbReference type="Pfam" id="PF19054"/>
    </source>
</evidence>
<dbReference type="EMBL" id="FNIX01000023">
    <property type="protein sequence ID" value="SDP93999.1"/>
    <property type="molecule type" value="Genomic_DNA"/>
</dbReference>
<sequence length="292" mass="31572">MPKGISTARGRELGEGLTRALKRADLRGRSAAAIAGWDPSKISNLANGKGGASTQEVAFLLGACRVQPDERDHLLALHSDVDARGWWQQHGSYCPIEIRTLAEHLEIAKSVVTWQNHVVPYALRTPRYMRAVVLASANIPAEEADERAHAQARARTTGTYYIHESALLLPVGSPDIQAEQLKLLLDFIDAADVAGIVIRILPVAAGAHAGLNGPFTKLDFEKCEPMVCLESETSALFVEDPAAVKGYDRIVEALDNCSLDVESSKWAIKRILATFKGSEPSNIDAGSIETRG</sequence>
<feature type="domain" description="DUF5753" evidence="1">
    <location>
        <begin position="99"/>
        <end position="269"/>
    </location>
</feature>